<dbReference type="PaxDb" id="29760-VIT_14s0171g00500.t01"/>
<gene>
    <name evidence="1" type="ordered locus">VIT_14s0171g00500</name>
</gene>
<proteinExistence type="predicted"/>
<dbReference type="Proteomes" id="UP000009183">
    <property type="component" value="Chromosome 14"/>
</dbReference>
<protein>
    <submittedName>
        <fullName evidence="1">Uncharacterized protein</fullName>
    </submittedName>
</protein>
<reference evidence="2" key="1">
    <citation type="journal article" date="2007" name="Nature">
        <title>The grapevine genome sequence suggests ancestral hexaploidization in major angiosperm phyla.</title>
        <authorList>
            <consortium name="The French-Italian Public Consortium for Grapevine Genome Characterization."/>
            <person name="Jaillon O."/>
            <person name="Aury J.-M."/>
            <person name="Noel B."/>
            <person name="Policriti A."/>
            <person name="Clepet C."/>
            <person name="Casagrande A."/>
            <person name="Choisne N."/>
            <person name="Aubourg S."/>
            <person name="Vitulo N."/>
            <person name="Jubin C."/>
            <person name="Vezzi A."/>
            <person name="Legeai F."/>
            <person name="Hugueney P."/>
            <person name="Dasilva C."/>
            <person name="Horner D."/>
            <person name="Mica E."/>
            <person name="Jublot D."/>
            <person name="Poulain J."/>
            <person name="Bruyere C."/>
            <person name="Billault A."/>
            <person name="Segurens B."/>
            <person name="Gouyvenoux M."/>
            <person name="Ugarte E."/>
            <person name="Cattonaro F."/>
            <person name="Anthouard V."/>
            <person name="Vico V."/>
            <person name="Del Fabbro C."/>
            <person name="Alaux M."/>
            <person name="Di Gaspero G."/>
            <person name="Dumas V."/>
            <person name="Felice N."/>
            <person name="Paillard S."/>
            <person name="Juman I."/>
            <person name="Moroldo M."/>
            <person name="Scalabrin S."/>
            <person name="Canaguier A."/>
            <person name="Le Clainche I."/>
            <person name="Malacrida G."/>
            <person name="Durand E."/>
            <person name="Pesole G."/>
            <person name="Laucou V."/>
            <person name="Chatelet P."/>
            <person name="Merdinoglu D."/>
            <person name="Delledonne M."/>
            <person name="Pezzotti M."/>
            <person name="Lecharny A."/>
            <person name="Scarpelli C."/>
            <person name="Artiguenave F."/>
            <person name="Pe M.E."/>
            <person name="Valle G."/>
            <person name="Morgante M."/>
            <person name="Caboche M."/>
            <person name="Adam-Blondon A.-F."/>
            <person name="Weissenbach J."/>
            <person name="Quetier F."/>
            <person name="Wincker P."/>
        </authorList>
    </citation>
    <scope>NUCLEOTIDE SEQUENCE [LARGE SCALE GENOMIC DNA]</scope>
    <source>
        <strain evidence="2">cv. Pinot noir / PN40024</strain>
    </source>
</reference>
<keyword evidence="2" id="KW-1185">Reference proteome</keyword>
<dbReference type="EMBL" id="FN596749">
    <property type="protein sequence ID" value="CBI40088.3"/>
    <property type="molecule type" value="Genomic_DNA"/>
</dbReference>
<sequence length="132" mass="15568">MATNRFRKALIKGKSVFPRAHLRKKNQNIGIQVYKIQISYLHLGFYSLLQKREDRFQHLKVPIIEHYLELADNQGLTHDWTLVASSSGVRTTTVLSCLHFVHINAILDFLFRPVFLEIFTSKIFIYFLNKKY</sequence>
<evidence type="ECO:0000313" key="1">
    <source>
        <dbReference type="EMBL" id="CBI40088.3"/>
    </source>
</evidence>
<organism evidence="1 2">
    <name type="scientific">Vitis vinifera</name>
    <name type="common">Grape</name>
    <dbReference type="NCBI Taxonomy" id="29760"/>
    <lineage>
        <taxon>Eukaryota</taxon>
        <taxon>Viridiplantae</taxon>
        <taxon>Streptophyta</taxon>
        <taxon>Embryophyta</taxon>
        <taxon>Tracheophyta</taxon>
        <taxon>Spermatophyta</taxon>
        <taxon>Magnoliopsida</taxon>
        <taxon>eudicotyledons</taxon>
        <taxon>Gunneridae</taxon>
        <taxon>Pentapetalae</taxon>
        <taxon>rosids</taxon>
        <taxon>Vitales</taxon>
        <taxon>Vitaceae</taxon>
        <taxon>Viteae</taxon>
        <taxon>Vitis</taxon>
    </lineage>
</organism>
<evidence type="ECO:0000313" key="2">
    <source>
        <dbReference type="Proteomes" id="UP000009183"/>
    </source>
</evidence>
<dbReference type="HOGENOM" id="CLU_1920913_0_0_1"/>
<name>D7UBH3_VITVI</name>
<accession>D7UBH3</accession>
<dbReference type="InParanoid" id="D7UBH3"/>
<dbReference type="AlphaFoldDB" id="D7UBH3"/>